<protein>
    <submittedName>
        <fullName evidence="1">Uncharacterized protein</fullName>
    </submittedName>
</protein>
<dbReference type="RefSeq" id="WP_088819760.1">
    <property type="nucleotide sequence ID" value="NZ_CP019964.1"/>
</dbReference>
<gene>
    <name evidence="1" type="ORF">Mia14_0268</name>
</gene>
<organism evidence="1 2">
    <name type="scientific">Candidatus Mancarchaeum acidiphilum</name>
    <dbReference type="NCBI Taxonomy" id="1920749"/>
    <lineage>
        <taxon>Archaea</taxon>
        <taxon>Candidatus Micrarchaeota</taxon>
        <taxon>Candidatus Mancarchaeum</taxon>
    </lineage>
</organism>
<dbReference type="AlphaFoldDB" id="A0A218NMA7"/>
<accession>A0A218NMA7</accession>
<dbReference type="Proteomes" id="UP000197679">
    <property type="component" value="Chromosome"/>
</dbReference>
<dbReference type="EMBL" id="CP019964">
    <property type="protein sequence ID" value="ASI13598.1"/>
    <property type="molecule type" value="Genomic_DNA"/>
</dbReference>
<dbReference type="KEGG" id="marh:Mia14_0268"/>
<reference evidence="1 2" key="1">
    <citation type="journal article" date="2017" name="Nat. Commun.">
        <title>'ARMAN' archaea depend on association with euryarchaeal host in culture and in situ.</title>
        <authorList>
            <person name="Golyshina O."/>
            <person name="Toshchakov S."/>
            <person name="Makarova K."/>
            <person name="Gavrilov S."/>
            <person name="Korzhenkov A."/>
            <person name="La Cono V."/>
            <person name="Arcadi E."/>
            <person name="Nechitaylo T."/>
            <person name="Ferrer M."/>
            <person name="Kublanov I."/>
            <person name="Wolf Y."/>
            <person name="Yakimov M."/>
            <person name="Golyshin P."/>
            <person name="Slesarev A."/>
            <person name="Kozyavkin S."/>
        </authorList>
    </citation>
    <scope>NUCLEOTIDE SEQUENCE [LARGE SCALE GENOMIC DNA]</scope>
    <source>
        <strain evidence="1 2">Mia14</strain>
    </source>
</reference>
<name>A0A218NMA7_9ARCH</name>
<keyword evidence="2" id="KW-1185">Reference proteome</keyword>
<sequence>MEAKYVKDKSFREELLPRFNANKKHELTSEEIKLKELHRKISEDKKISWDLSTKEINRLRKEGKYKEAERIEDTRQLLSDLL</sequence>
<dbReference type="GeneID" id="33313825"/>
<proteinExistence type="predicted"/>
<evidence type="ECO:0000313" key="2">
    <source>
        <dbReference type="Proteomes" id="UP000197679"/>
    </source>
</evidence>
<evidence type="ECO:0000313" key="1">
    <source>
        <dbReference type="EMBL" id="ASI13598.1"/>
    </source>
</evidence>